<gene>
    <name evidence="1" type="ORF">BMON_1162</name>
</gene>
<name>A0A087BZW4_9BIFI</name>
<reference evidence="1 2" key="1">
    <citation type="submission" date="2014-03" db="EMBL/GenBank/DDBJ databases">
        <title>Genomics of Bifidobacteria.</title>
        <authorList>
            <person name="Ventura M."/>
            <person name="Milani C."/>
            <person name="Lugli G.A."/>
        </authorList>
    </citation>
    <scope>NUCLEOTIDE SEQUENCE [LARGE SCALE GENOMIC DNA]</scope>
    <source>
        <strain evidence="1 2">DSM 21395</strain>
    </source>
</reference>
<dbReference type="OrthoDB" id="9956654at2"/>
<evidence type="ECO:0000313" key="2">
    <source>
        <dbReference type="Proteomes" id="UP000029082"/>
    </source>
</evidence>
<dbReference type="GeneID" id="93094881"/>
<dbReference type="RefSeq" id="WP_033513197.1">
    <property type="nucleotide sequence ID" value="NZ_JDUO01000011.1"/>
</dbReference>
<sequence>MNWMDKRPEDLDGHRFRAATRSGGVLEGTLRIMSPHLLKDGDDLAAVIYQTPDGSMHLNDLLFSSIEVKA</sequence>
<organism evidence="1 2">
    <name type="scientific">Bifidobacterium mongoliense DSM 21395</name>
    <dbReference type="NCBI Taxonomy" id="1437603"/>
    <lineage>
        <taxon>Bacteria</taxon>
        <taxon>Bacillati</taxon>
        <taxon>Actinomycetota</taxon>
        <taxon>Actinomycetes</taxon>
        <taxon>Bifidobacteriales</taxon>
        <taxon>Bifidobacteriaceae</taxon>
        <taxon>Bifidobacterium</taxon>
    </lineage>
</organism>
<dbReference type="Proteomes" id="UP000029082">
    <property type="component" value="Unassembled WGS sequence"/>
</dbReference>
<dbReference type="STRING" id="1437603.GCA_000771525_00329"/>
<protein>
    <submittedName>
        <fullName evidence="1">Uncharacterized protein</fullName>
    </submittedName>
</protein>
<evidence type="ECO:0000313" key="1">
    <source>
        <dbReference type="EMBL" id="KFI76564.1"/>
    </source>
</evidence>
<dbReference type="EMBL" id="JGZE01000013">
    <property type="protein sequence ID" value="KFI76564.1"/>
    <property type="molecule type" value="Genomic_DNA"/>
</dbReference>
<accession>A0A087BZW4</accession>
<keyword evidence="2" id="KW-1185">Reference proteome</keyword>
<proteinExistence type="predicted"/>
<dbReference type="AlphaFoldDB" id="A0A087BZW4"/>
<comment type="caution">
    <text evidence="1">The sequence shown here is derived from an EMBL/GenBank/DDBJ whole genome shotgun (WGS) entry which is preliminary data.</text>
</comment>